<dbReference type="PANTHER" id="PTHR21032">
    <property type="entry name" value="G PATCH DOMAIN-CONTAINING PROTEIN 11"/>
    <property type="match status" value="1"/>
</dbReference>
<feature type="region of interest" description="Disordered" evidence="4">
    <location>
        <begin position="1"/>
        <end position="75"/>
    </location>
</feature>
<dbReference type="PANTHER" id="PTHR21032:SF0">
    <property type="entry name" value="G PATCH DOMAIN-CONTAINING PROTEIN 11"/>
    <property type="match status" value="1"/>
</dbReference>
<dbReference type="EMBL" id="JW871392">
    <property type="protein sequence ID" value="AFP03910.1"/>
    <property type="molecule type" value="mRNA"/>
</dbReference>
<dbReference type="InterPro" id="IPR025239">
    <property type="entry name" value="DUF4187"/>
</dbReference>
<evidence type="ECO:0000259" key="5">
    <source>
        <dbReference type="PROSITE" id="PS50174"/>
    </source>
</evidence>
<feature type="region of interest" description="Disordered" evidence="4">
    <location>
        <begin position="195"/>
        <end position="216"/>
    </location>
</feature>
<dbReference type="RefSeq" id="XP_042188635.1">
    <property type="nucleotide sequence ID" value="XM_042332701.1"/>
</dbReference>
<evidence type="ECO:0000256" key="2">
    <source>
        <dbReference type="ARBA" id="ARBA00021978"/>
    </source>
</evidence>
<feature type="compositionally biased region" description="Basic and acidic residues" evidence="4">
    <location>
        <begin position="115"/>
        <end position="130"/>
    </location>
</feature>
<dbReference type="PROSITE" id="PS50174">
    <property type="entry name" value="G_PATCH"/>
    <property type="match status" value="1"/>
</dbReference>
<dbReference type="SMART" id="SM00443">
    <property type="entry name" value="G_patch"/>
    <property type="match status" value="1"/>
</dbReference>
<evidence type="ECO:0000256" key="1">
    <source>
        <dbReference type="ARBA" id="ARBA00007140"/>
    </source>
</evidence>
<proteinExistence type="evidence at transcript level"/>
<dbReference type="InterPro" id="IPR039249">
    <property type="entry name" value="GPATCH11"/>
</dbReference>
<dbReference type="GO" id="GO:0003676">
    <property type="term" value="F:nucleic acid binding"/>
    <property type="evidence" value="ECO:0007669"/>
    <property type="project" value="InterPro"/>
</dbReference>
<feature type="domain" description="G-patch" evidence="5">
    <location>
        <begin position="74"/>
        <end position="120"/>
    </location>
</feature>
<feature type="compositionally biased region" description="Acidic residues" evidence="4">
    <location>
        <begin position="197"/>
        <end position="216"/>
    </location>
</feature>
<evidence type="ECO:0000256" key="3">
    <source>
        <dbReference type="ARBA" id="ARBA00030688"/>
    </source>
</evidence>
<dbReference type="KEGG" id="cmk:103174354"/>
<feature type="compositionally biased region" description="Acidic residues" evidence="4">
    <location>
        <begin position="1"/>
        <end position="13"/>
    </location>
</feature>
<feature type="compositionally biased region" description="Basic and acidic residues" evidence="4">
    <location>
        <begin position="33"/>
        <end position="45"/>
    </location>
</feature>
<name>V9KXM6_CALMI</name>
<dbReference type="InterPro" id="IPR000467">
    <property type="entry name" value="G_patch_dom"/>
</dbReference>
<dbReference type="SMART" id="SM01173">
    <property type="entry name" value="DUF4187"/>
    <property type="match status" value="1"/>
</dbReference>
<dbReference type="Pfam" id="PF13821">
    <property type="entry name" value="DUF4187"/>
    <property type="match status" value="1"/>
</dbReference>
<dbReference type="OrthoDB" id="786951at2759"/>
<dbReference type="CTD" id="253635"/>
<dbReference type="AlphaFoldDB" id="V9KXM6"/>
<sequence length="262" mass="30532">MAAGEQEGDEDYMSETFVSPQQDVKPGLPIARRVKEAYQKKEHQMELNLKNRQKSKKEEEKERRDAMLQSSLGSENKGFAMLQKMGYKEGHGLGKTGKGIVEPIPLQIKTGRAGIGHEEAEKRRAEERMEYSRRRFQVKKEFEEQRFSQYRQQIKKKQEQLQLEGDLRKSQRACEQLDTQKGIDAPELAWYWLAASTEDDDEEEENDLTEKEDETLSTEDKLQILTKYLRRKHLYCIWCGTSYQDNEDLSDNCPGECAADHD</sequence>
<dbReference type="GO" id="GO:0000776">
    <property type="term" value="C:kinetochore"/>
    <property type="evidence" value="ECO:0007669"/>
    <property type="project" value="TreeGrafter"/>
</dbReference>
<reference evidence="6" key="1">
    <citation type="journal article" date="2014" name="Nature">
        <title>Elephant shark genome provides unique insights into gnathostome evolution.</title>
        <authorList>
            <consortium name="International Elephant Shark Genome Sequencing Consortium"/>
            <person name="Venkatesh B."/>
            <person name="Lee A.P."/>
            <person name="Ravi V."/>
            <person name="Maurya A.K."/>
            <person name="Lian M.M."/>
            <person name="Swann J.B."/>
            <person name="Ohta Y."/>
            <person name="Flajnik M.F."/>
            <person name="Sutoh Y."/>
            <person name="Kasahara M."/>
            <person name="Hoon S."/>
            <person name="Gangu V."/>
            <person name="Roy S.W."/>
            <person name="Irimia M."/>
            <person name="Korzh V."/>
            <person name="Kondrychyn I."/>
            <person name="Lim Z.W."/>
            <person name="Tay B.H."/>
            <person name="Tohari S."/>
            <person name="Kong K.W."/>
            <person name="Ho S."/>
            <person name="Lorente-Galdos B."/>
            <person name="Quilez J."/>
            <person name="Marques-Bonet T."/>
            <person name="Raney B.J."/>
            <person name="Ingham P.W."/>
            <person name="Tay A."/>
            <person name="Hillier L.W."/>
            <person name="Minx P."/>
            <person name="Boehm T."/>
            <person name="Wilson R.K."/>
            <person name="Brenner S."/>
            <person name="Warren W.C."/>
        </authorList>
    </citation>
    <scope>NUCLEOTIDE SEQUENCE</scope>
    <source>
        <tissue evidence="6">Spleen</tissue>
    </source>
</reference>
<organism evidence="6">
    <name type="scientific">Callorhinchus milii</name>
    <name type="common">Ghost shark</name>
    <dbReference type="NCBI Taxonomy" id="7868"/>
    <lineage>
        <taxon>Eukaryota</taxon>
        <taxon>Metazoa</taxon>
        <taxon>Chordata</taxon>
        <taxon>Craniata</taxon>
        <taxon>Vertebrata</taxon>
        <taxon>Chondrichthyes</taxon>
        <taxon>Holocephali</taxon>
        <taxon>Chimaeriformes</taxon>
        <taxon>Callorhinchidae</taxon>
        <taxon>Callorhinchus</taxon>
    </lineage>
</organism>
<feature type="compositionally biased region" description="Basic and acidic residues" evidence="4">
    <location>
        <begin position="56"/>
        <end position="66"/>
    </location>
</feature>
<feature type="region of interest" description="Disordered" evidence="4">
    <location>
        <begin position="111"/>
        <end position="130"/>
    </location>
</feature>
<comment type="similarity">
    <text evidence="1">Belongs to the GPATCH11 family.</text>
</comment>
<evidence type="ECO:0000256" key="4">
    <source>
        <dbReference type="SAM" id="MobiDB-lite"/>
    </source>
</evidence>
<evidence type="ECO:0000313" key="6">
    <source>
        <dbReference type="EMBL" id="AFP03910.1"/>
    </source>
</evidence>
<dbReference type="Pfam" id="PF01585">
    <property type="entry name" value="G-patch"/>
    <property type="match status" value="1"/>
</dbReference>
<protein>
    <recommendedName>
        <fullName evidence="2">G patch domain-containing protein 11</fullName>
    </recommendedName>
    <alternativeName>
        <fullName evidence="3">Coiled-coil domain-containing protein 75</fullName>
    </alternativeName>
</protein>
<accession>V9KXM6</accession>
<dbReference type="GeneID" id="103174354"/>